<reference evidence="2" key="1">
    <citation type="submission" date="2015-10" db="EMBL/GenBank/DDBJ databases">
        <authorList>
            <person name="Luecker S."/>
            <person name="Luecker S."/>
        </authorList>
    </citation>
    <scope>NUCLEOTIDE SEQUENCE [LARGE SCALE GENOMIC DNA]</scope>
</reference>
<protein>
    <submittedName>
        <fullName evidence="1">Transposase</fullName>
    </submittedName>
</protein>
<dbReference type="RefSeq" id="WP_281176417.1">
    <property type="nucleotide sequence ID" value="NZ_CZPZ01000001.1"/>
</dbReference>
<dbReference type="STRING" id="1742973.COMA2_10262"/>
<organism evidence="1 2">
    <name type="scientific">Candidatus Nitrospira nitrificans</name>
    <dbReference type="NCBI Taxonomy" id="1742973"/>
    <lineage>
        <taxon>Bacteria</taxon>
        <taxon>Pseudomonadati</taxon>
        <taxon>Nitrospirota</taxon>
        <taxon>Nitrospiria</taxon>
        <taxon>Nitrospirales</taxon>
        <taxon>Nitrospiraceae</taxon>
        <taxon>Nitrospira</taxon>
    </lineage>
</organism>
<accession>A0A0S4L9D8</accession>
<gene>
    <name evidence="1" type="ORF">COMA2_10262</name>
</gene>
<proteinExistence type="predicted"/>
<keyword evidence="2" id="KW-1185">Reference proteome</keyword>
<evidence type="ECO:0000313" key="1">
    <source>
        <dbReference type="EMBL" id="CUS31730.1"/>
    </source>
</evidence>
<dbReference type="AlphaFoldDB" id="A0A0S4L9D8"/>
<name>A0A0S4L9D8_9BACT</name>
<sequence length="44" mass="4795">MAWATDEFGGTKLPLEAPKLKTIHAKIWQLAKDVLEGSLIKAAC</sequence>
<dbReference type="EMBL" id="CZPZ01000001">
    <property type="protein sequence ID" value="CUS31730.1"/>
    <property type="molecule type" value="Genomic_DNA"/>
</dbReference>
<dbReference type="Proteomes" id="UP000198736">
    <property type="component" value="Unassembled WGS sequence"/>
</dbReference>
<evidence type="ECO:0000313" key="2">
    <source>
        <dbReference type="Proteomes" id="UP000198736"/>
    </source>
</evidence>